<dbReference type="RefSeq" id="YP_009800674.1">
    <property type="nucleotide sequence ID" value="NC_047957.1"/>
</dbReference>
<proteinExistence type="predicted"/>
<name>A0A2S1GN06_9CAUD</name>
<sequence>MSDVNNLVDPKISKSGEAATLAFEKFTGQIKRAYVNLMGMMAYFDLQQVQGTNTVSNKYLGTTEVQALAPGKDVRGAQAEFDKNSLVIDTTVIARNVVGMLDDVQDDIMVKGKLAEEQVTAIKKMEDRMLLQQCIYGALINNKTARNSVPRVKGHGFSIAAQDKNFNMDDPTRILSFVEMVIEQAVLQDLDLSKLTIAMPWPVFNSLRDAERVCDARYNTYGAAGVTGFVLKSYNIPVVPTNHFPNKNRDHIDIDGQVNDHHLLSKASNGFRYDVTSDMEACMFVIFGNEALLVGRSIALTGEIWWNKANKTWYVDSYLAEGAIPDRWEHLMAGFGADATDTSLQDVTARLTTRVKRKRMQVDSFEGTDPTGPGVQMMRAAAAPAVDADALALAVVAAVNALVKPAALVETPTTEKK</sequence>
<evidence type="ECO:0000313" key="1">
    <source>
        <dbReference type="EMBL" id="AWD90756.1"/>
    </source>
</evidence>
<evidence type="ECO:0000313" key="2">
    <source>
        <dbReference type="Proteomes" id="UP000246678"/>
    </source>
</evidence>
<keyword evidence="2" id="KW-1185">Reference proteome</keyword>
<dbReference type="EMBL" id="MH113815">
    <property type="protein sequence ID" value="AWD90756.1"/>
    <property type="molecule type" value="Genomic_DNA"/>
</dbReference>
<dbReference type="Proteomes" id="UP000246678">
    <property type="component" value="Segment"/>
</dbReference>
<dbReference type="GeneID" id="54991176"/>
<reference evidence="2" key="1">
    <citation type="submission" date="2018-03" db="EMBL/GenBank/DDBJ databases">
        <title>Phage therapy in agriculture - a green tech approach to combat plant pathogenic bacteria.</title>
        <authorList>
            <person name="Djurhuus A.M."/>
            <person name="Carstens A.B."/>
            <person name="Hansen L.H."/>
        </authorList>
    </citation>
    <scope>NUCLEOTIDE SEQUENCE [LARGE SCALE GENOMIC DNA]</scope>
</reference>
<dbReference type="KEGG" id="vg:54991176"/>
<protein>
    <submittedName>
        <fullName evidence="1">Major capsid protein</fullName>
    </submittedName>
</protein>
<accession>A0A2S1GN06</accession>
<organism evidence="1 2">
    <name type="scientific">Pseudomonas phage Alpheus</name>
    <dbReference type="NCBI Taxonomy" id="2163983"/>
    <lineage>
        <taxon>Viruses</taxon>
        <taxon>Duplodnaviria</taxon>
        <taxon>Heunggongvirae</taxon>
        <taxon>Uroviricota</taxon>
        <taxon>Caudoviricetes</taxon>
        <taxon>Autographivirales</taxon>
        <taxon>Autosignataviridae</taxon>
        <taxon>Colwellvirinae</taxon>
        <taxon>Nerthusvirus</taxon>
        <taxon>Nerthusvirus alpheus</taxon>
        <taxon>Uliginvirus alpheus</taxon>
    </lineage>
</organism>